<keyword evidence="3" id="KW-0238">DNA-binding</keyword>
<sequence>MENTIKSTEQKIINIIKKYEFKRGFINNKLLYKDFKLGDLFKIKSNPQLNKNSFEFLDGGEYPYFTRTVYNNGILGYVKYLDEEHKIKGNSIAVGLIAMQFFYMEKDFYAGQFTKTIYPRFDNFNKNIAHYFIAILNKNKNKYLNDFIVKYFERDFKNTMVSLPVNKKGMPDFELMENFIKQIEKENNSLLKMIRKVK</sequence>
<organism evidence="5 6">
    <name type="scientific">Brachyspira aalborgi</name>
    <dbReference type="NCBI Taxonomy" id="29522"/>
    <lineage>
        <taxon>Bacteria</taxon>
        <taxon>Pseudomonadati</taxon>
        <taxon>Spirochaetota</taxon>
        <taxon>Spirochaetia</taxon>
        <taxon>Brachyspirales</taxon>
        <taxon>Brachyspiraceae</taxon>
        <taxon>Brachyspira</taxon>
    </lineage>
</organism>
<gene>
    <name evidence="5" type="ORF">EPJ80_07505</name>
</gene>
<dbReference type="EMBL" id="SAXT01000005">
    <property type="protein sequence ID" value="TXJ12118.1"/>
    <property type="molecule type" value="Genomic_DNA"/>
</dbReference>
<dbReference type="GO" id="GO:0003677">
    <property type="term" value="F:DNA binding"/>
    <property type="evidence" value="ECO:0007669"/>
    <property type="project" value="UniProtKB-KW"/>
</dbReference>
<dbReference type="Pfam" id="PF01420">
    <property type="entry name" value="Methylase_S"/>
    <property type="match status" value="1"/>
</dbReference>
<dbReference type="Proteomes" id="UP000325116">
    <property type="component" value="Unassembled WGS sequence"/>
</dbReference>
<reference evidence="5 6" key="1">
    <citation type="journal article" date="1992" name="Lakartidningen">
        <title>[Penicillin V and not amoxicillin is the first choice preparation in acute otitis].</title>
        <authorList>
            <person name="Kamme C."/>
            <person name="Lundgren K."/>
            <person name="Prellner K."/>
        </authorList>
    </citation>
    <scope>NUCLEOTIDE SEQUENCE [LARGE SCALE GENOMIC DNA]</scope>
    <source>
        <strain evidence="5 6">W1</strain>
    </source>
</reference>
<evidence type="ECO:0000259" key="4">
    <source>
        <dbReference type="Pfam" id="PF01420"/>
    </source>
</evidence>
<dbReference type="GO" id="GO:0009307">
    <property type="term" value="P:DNA restriction-modification system"/>
    <property type="evidence" value="ECO:0007669"/>
    <property type="project" value="UniProtKB-KW"/>
</dbReference>
<evidence type="ECO:0000256" key="3">
    <source>
        <dbReference type="ARBA" id="ARBA00023125"/>
    </source>
</evidence>
<comment type="caution">
    <text evidence="5">The sequence shown here is derived from an EMBL/GenBank/DDBJ whole genome shotgun (WGS) entry which is preliminary data.</text>
</comment>
<keyword evidence="2" id="KW-0680">Restriction system</keyword>
<dbReference type="InterPro" id="IPR044946">
    <property type="entry name" value="Restrct_endonuc_typeI_TRD_sf"/>
</dbReference>
<dbReference type="SUPFAM" id="SSF116734">
    <property type="entry name" value="DNA methylase specificity domain"/>
    <property type="match status" value="1"/>
</dbReference>
<evidence type="ECO:0000313" key="6">
    <source>
        <dbReference type="Proteomes" id="UP000325116"/>
    </source>
</evidence>
<protein>
    <recommendedName>
        <fullName evidence="4">Type I restriction modification DNA specificity domain-containing protein</fullName>
    </recommendedName>
</protein>
<name>A0A5C8CGZ8_9SPIR</name>
<comment type="similarity">
    <text evidence="1">Belongs to the type-I restriction system S methylase family.</text>
</comment>
<evidence type="ECO:0000313" key="5">
    <source>
        <dbReference type="EMBL" id="TXJ12118.1"/>
    </source>
</evidence>
<dbReference type="Gene3D" id="3.90.220.20">
    <property type="entry name" value="DNA methylase specificity domains"/>
    <property type="match status" value="1"/>
</dbReference>
<dbReference type="InterPro" id="IPR000055">
    <property type="entry name" value="Restrct_endonuc_typeI_TRD"/>
</dbReference>
<evidence type="ECO:0000256" key="2">
    <source>
        <dbReference type="ARBA" id="ARBA00022747"/>
    </source>
</evidence>
<feature type="domain" description="Type I restriction modification DNA specificity" evidence="4">
    <location>
        <begin position="32"/>
        <end position="190"/>
    </location>
</feature>
<proteinExistence type="inferred from homology"/>
<dbReference type="AlphaFoldDB" id="A0A5C8CGZ8"/>
<accession>A0A5C8CGZ8</accession>
<evidence type="ECO:0000256" key="1">
    <source>
        <dbReference type="ARBA" id="ARBA00010923"/>
    </source>
</evidence>